<comment type="subcellular location">
    <subcellularLocation>
        <location evidence="2">Endomembrane system</location>
    </subcellularLocation>
    <subcellularLocation>
        <location evidence="1">Membrane</location>
        <topology evidence="1">Single-pass membrane protein</topology>
    </subcellularLocation>
</comment>
<keyword evidence="7 8" id="KW-1015">Disulfide bond</keyword>
<keyword evidence="10" id="KW-0732">Signal</keyword>
<feature type="disulfide bond" evidence="8">
    <location>
        <begin position="90"/>
        <end position="105"/>
    </location>
</feature>
<keyword evidence="11" id="KW-0675">Receptor</keyword>
<feature type="region of interest" description="Disordered" evidence="9">
    <location>
        <begin position="214"/>
        <end position="280"/>
    </location>
</feature>
<feature type="compositionally biased region" description="Basic and acidic residues" evidence="9">
    <location>
        <begin position="136"/>
        <end position="148"/>
    </location>
</feature>
<dbReference type="EMBL" id="KI658934">
    <property type="protein sequence ID" value="ETN80867.1"/>
    <property type="molecule type" value="Genomic_DNA"/>
</dbReference>
<evidence type="ECO:0000256" key="4">
    <source>
        <dbReference type="ARBA" id="ARBA00022737"/>
    </source>
</evidence>
<dbReference type="SMART" id="SM00192">
    <property type="entry name" value="LDLa"/>
    <property type="match status" value="2"/>
</dbReference>
<keyword evidence="11" id="KW-0449">Lipoprotein</keyword>
<keyword evidence="3" id="KW-0812">Transmembrane</keyword>
<keyword evidence="6" id="KW-0472">Membrane</keyword>
<feature type="compositionally biased region" description="Polar residues" evidence="9">
    <location>
        <begin position="248"/>
        <end position="259"/>
    </location>
</feature>
<dbReference type="STRING" id="51031.W2TIM7"/>
<evidence type="ECO:0000256" key="10">
    <source>
        <dbReference type="SAM" id="SignalP"/>
    </source>
</evidence>
<feature type="compositionally biased region" description="Polar residues" evidence="9">
    <location>
        <begin position="160"/>
        <end position="177"/>
    </location>
</feature>
<dbReference type="SUPFAM" id="SSF57424">
    <property type="entry name" value="LDL receptor-like module"/>
    <property type="match status" value="2"/>
</dbReference>
<dbReference type="InterPro" id="IPR002172">
    <property type="entry name" value="LDrepeatLR_classA_rpt"/>
</dbReference>
<dbReference type="KEGG" id="nai:NECAME_02266"/>
<evidence type="ECO:0000256" key="6">
    <source>
        <dbReference type="ARBA" id="ARBA00023136"/>
    </source>
</evidence>
<evidence type="ECO:0000256" key="2">
    <source>
        <dbReference type="ARBA" id="ARBA00004308"/>
    </source>
</evidence>
<feature type="region of interest" description="Disordered" evidence="9">
    <location>
        <begin position="361"/>
        <end position="380"/>
    </location>
</feature>
<dbReference type="AlphaFoldDB" id="W2TIM7"/>
<sequence length="406" mass="44327">MSSTRLCLLVFVLWTKKASAICYEGQFTCLIGPKCIPILWLCDGARDCPDGSDEGHDQCHPHLTNITCPGNQPDCIHGGVPRCIPENWLCDGHQDCDHGEDEINCGKMEKNGGCGITQHRCGDKCIPRHQNCKEPPDCNGEKGKDGKKCSGSSTRKTEVSTRPTVPVQVNKNSTSNHPTDDNVRITFNPEKSSSSSWAELFTTVSRTTLGASIFTPPIPSSSTSHSLTTTATSETSPSKPESNKKPEGTSTVPSFTENSGESKKFFTLTPPFSPKKPLDPSVIRPKLDVSSLQKLKSELPDMNPGNLNLSSLAKILRSDTQEHAVVVQVPKKAQKANFKRDANMLQKDTTGHEEVVYDNVEEKSESEQRSNNGVQEQPLNVVQGRIEPELEPVKSVVGEPIKPVNL</sequence>
<dbReference type="InterPro" id="IPR050685">
    <property type="entry name" value="LDLR"/>
</dbReference>
<keyword evidence="5" id="KW-1133">Transmembrane helix</keyword>
<organism evidence="11 12">
    <name type="scientific">Necator americanus</name>
    <name type="common">Human hookworm</name>
    <dbReference type="NCBI Taxonomy" id="51031"/>
    <lineage>
        <taxon>Eukaryota</taxon>
        <taxon>Metazoa</taxon>
        <taxon>Ecdysozoa</taxon>
        <taxon>Nematoda</taxon>
        <taxon>Chromadorea</taxon>
        <taxon>Rhabditida</taxon>
        <taxon>Rhabditina</taxon>
        <taxon>Rhabditomorpha</taxon>
        <taxon>Strongyloidea</taxon>
        <taxon>Ancylostomatidae</taxon>
        <taxon>Bunostominae</taxon>
        <taxon>Necator</taxon>
    </lineage>
</organism>
<evidence type="ECO:0000256" key="5">
    <source>
        <dbReference type="ARBA" id="ARBA00022989"/>
    </source>
</evidence>
<evidence type="ECO:0000256" key="1">
    <source>
        <dbReference type="ARBA" id="ARBA00004167"/>
    </source>
</evidence>
<evidence type="ECO:0000256" key="7">
    <source>
        <dbReference type="ARBA" id="ARBA00023157"/>
    </source>
</evidence>
<evidence type="ECO:0000313" key="11">
    <source>
        <dbReference type="EMBL" id="ETN80867.1"/>
    </source>
</evidence>
<dbReference type="Pfam" id="PF00057">
    <property type="entry name" value="Ldl_recept_a"/>
    <property type="match status" value="2"/>
</dbReference>
<dbReference type="PANTHER" id="PTHR24270">
    <property type="entry name" value="LOW-DENSITY LIPOPROTEIN RECEPTOR-RELATED"/>
    <property type="match status" value="1"/>
</dbReference>
<dbReference type="InterPro" id="IPR023415">
    <property type="entry name" value="LDLR_class-A_CS"/>
</dbReference>
<feature type="compositionally biased region" description="Low complexity" evidence="9">
    <location>
        <begin position="220"/>
        <end position="240"/>
    </location>
</feature>
<dbReference type="GO" id="GO:0016192">
    <property type="term" value="P:vesicle-mediated transport"/>
    <property type="evidence" value="ECO:0007669"/>
    <property type="project" value="UniProtKB-ARBA"/>
</dbReference>
<accession>W2TIM7</accession>
<keyword evidence="4" id="KW-0677">Repeat</keyword>
<dbReference type="OrthoDB" id="5874081at2759"/>
<feature type="compositionally biased region" description="Polar residues" evidence="9">
    <location>
        <begin position="369"/>
        <end position="380"/>
    </location>
</feature>
<keyword evidence="12" id="KW-1185">Reference proteome</keyword>
<dbReference type="PROSITE" id="PS50068">
    <property type="entry name" value="LDLRA_2"/>
    <property type="match status" value="2"/>
</dbReference>
<name>W2TIM7_NECAM</name>
<dbReference type="GO" id="GO:0012505">
    <property type="term" value="C:endomembrane system"/>
    <property type="evidence" value="ECO:0007669"/>
    <property type="project" value="UniProtKB-SubCell"/>
</dbReference>
<dbReference type="PROSITE" id="PS01209">
    <property type="entry name" value="LDLRA_1"/>
    <property type="match status" value="2"/>
</dbReference>
<comment type="caution">
    <text evidence="8">Lacks conserved residue(s) required for the propagation of feature annotation.</text>
</comment>
<feature type="chain" id="PRO_5004825518" evidence="10">
    <location>
        <begin position="21"/>
        <end position="406"/>
    </location>
</feature>
<feature type="signal peptide" evidence="10">
    <location>
        <begin position="1"/>
        <end position="20"/>
    </location>
</feature>
<evidence type="ECO:0000313" key="12">
    <source>
        <dbReference type="Proteomes" id="UP000053676"/>
    </source>
</evidence>
<reference evidence="12" key="1">
    <citation type="journal article" date="2014" name="Nat. Genet.">
        <title>Genome of the human hookworm Necator americanus.</title>
        <authorList>
            <person name="Tang Y.T."/>
            <person name="Gao X."/>
            <person name="Rosa B.A."/>
            <person name="Abubucker S."/>
            <person name="Hallsworth-Pepin K."/>
            <person name="Martin J."/>
            <person name="Tyagi R."/>
            <person name="Heizer E."/>
            <person name="Zhang X."/>
            <person name="Bhonagiri-Palsikar V."/>
            <person name="Minx P."/>
            <person name="Warren W.C."/>
            <person name="Wang Q."/>
            <person name="Zhan B."/>
            <person name="Hotez P.J."/>
            <person name="Sternberg P.W."/>
            <person name="Dougall A."/>
            <person name="Gaze S.T."/>
            <person name="Mulvenna J."/>
            <person name="Sotillo J."/>
            <person name="Ranganathan S."/>
            <person name="Rabelo E.M."/>
            <person name="Wilson R.K."/>
            <person name="Felgner P.L."/>
            <person name="Bethony J."/>
            <person name="Hawdon J.M."/>
            <person name="Gasser R.B."/>
            <person name="Loukas A."/>
            <person name="Mitreva M."/>
        </authorList>
    </citation>
    <scope>NUCLEOTIDE SEQUENCE [LARGE SCALE GENOMIC DNA]</scope>
</reference>
<dbReference type="GO" id="GO:0005886">
    <property type="term" value="C:plasma membrane"/>
    <property type="evidence" value="ECO:0007669"/>
    <property type="project" value="TreeGrafter"/>
</dbReference>
<dbReference type="Proteomes" id="UP000053676">
    <property type="component" value="Unassembled WGS sequence"/>
</dbReference>
<dbReference type="PRINTS" id="PR00261">
    <property type="entry name" value="LDLRECEPTOR"/>
</dbReference>
<feature type="region of interest" description="Disordered" evidence="9">
    <location>
        <begin position="136"/>
        <end position="196"/>
    </location>
</feature>
<dbReference type="CDD" id="cd00112">
    <property type="entry name" value="LDLa"/>
    <property type="match status" value="2"/>
</dbReference>
<proteinExistence type="predicted"/>
<dbReference type="Gene3D" id="4.10.400.10">
    <property type="entry name" value="Low-density Lipoprotein Receptor"/>
    <property type="match status" value="2"/>
</dbReference>
<evidence type="ECO:0000256" key="9">
    <source>
        <dbReference type="SAM" id="MobiDB-lite"/>
    </source>
</evidence>
<evidence type="ECO:0000256" key="3">
    <source>
        <dbReference type="ARBA" id="ARBA00022692"/>
    </source>
</evidence>
<gene>
    <name evidence="11" type="ORF">NECAME_02266</name>
</gene>
<protein>
    <submittedName>
        <fullName evidence="11">Low-density lipoprotein receptor domain class A</fullName>
    </submittedName>
</protein>
<evidence type="ECO:0000256" key="8">
    <source>
        <dbReference type="PROSITE-ProRule" id="PRU00124"/>
    </source>
</evidence>
<dbReference type="InterPro" id="IPR036055">
    <property type="entry name" value="LDL_receptor-like_sf"/>
</dbReference>